<reference evidence="1 2" key="1">
    <citation type="submission" date="2020-04" db="EMBL/GenBank/DDBJ databases">
        <title>Chitinophaga sp. G-6-1-13 sp. nov., isolated from soil.</title>
        <authorList>
            <person name="Dahal R.H."/>
            <person name="Chaudhary D.K."/>
        </authorList>
    </citation>
    <scope>NUCLEOTIDE SEQUENCE [LARGE SCALE GENOMIC DNA]</scope>
    <source>
        <strain evidence="1 2">G-6-1-13</strain>
    </source>
</reference>
<evidence type="ECO:0000313" key="1">
    <source>
        <dbReference type="EMBL" id="NML40983.1"/>
    </source>
</evidence>
<name>A0A848GWD4_9BACT</name>
<gene>
    <name evidence="1" type="ORF">HHL17_27555</name>
</gene>
<protein>
    <submittedName>
        <fullName evidence="1">DUF829 domain-containing protein</fullName>
    </submittedName>
</protein>
<dbReference type="EMBL" id="JABBGC010000003">
    <property type="protein sequence ID" value="NML40983.1"/>
    <property type="molecule type" value="Genomic_DNA"/>
</dbReference>
<proteinExistence type="predicted"/>
<dbReference type="Proteomes" id="UP000583266">
    <property type="component" value="Unassembled WGS sequence"/>
</dbReference>
<dbReference type="AlphaFoldDB" id="A0A848GWD4"/>
<comment type="caution">
    <text evidence="1">The sequence shown here is derived from an EMBL/GenBank/DDBJ whole genome shotgun (WGS) entry which is preliminary data.</text>
</comment>
<keyword evidence="2" id="KW-1185">Reference proteome</keyword>
<accession>A0A848GWD4</accession>
<organism evidence="1 2">
    <name type="scientific">Chitinophaga fulva</name>
    <dbReference type="NCBI Taxonomy" id="2728842"/>
    <lineage>
        <taxon>Bacteria</taxon>
        <taxon>Pseudomonadati</taxon>
        <taxon>Bacteroidota</taxon>
        <taxon>Chitinophagia</taxon>
        <taxon>Chitinophagales</taxon>
        <taxon>Chitinophagaceae</taxon>
        <taxon>Chitinophaga</taxon>
    </lineage>
</organism>
<evidence type="ECO:0000313" key="2">
    <source>
        <dbReference type="Proteomes" id="UP000583266"/>
    </source>
</evidence>
<sequence>MRVEGTIFHANFFEGPKVAQTNRKSTLEFSIFSVVGNNYCLRIIKKKHNNGNQTCQLPVCIIVDSGPDRGQLRSPEETTAAASTTAALVIGLIYGFCSVFATSGLSC</sequence>